<organism evidence="2 3">
    <name type="scientific">Polyporus arcularius HHB13444</name>
    <dbReference type="NCBI Taxonomy" id="1314778"/>
    <lineage>
        <taxon>Eukaryota</taxon>
        <taxon>Fungi</taxon>
        <taxon>Dikarya</taxon>
        <taxon>Basidiomycota</taxon>
        <taxon>Agaricomycotina</taxon>
        <taxon>Agaricomycetes</taxon>
        <taxon>Polyporales</taxon>
        <taxon>Polyporaceae</taxon>
        <taxon>Polyporus</taxon>
    </lineage>
</organism>
<dbReference type="SUPFAM" id="SSF81383">
    <property type="entry name" value="F-box domain"/>
    <property type="match status" value="1"/>
</dbReference>
<evidence type="ECO:0000313" key="2">
    <source>
        <dbReference type="EMBL" id="TFK81752.1"/>
    </source>
</evidence>
<proteinExistence type="predicted"/>
<dbReference type="EMBL" id="ML211563">
    <property type="protein sequence ID" value="TFK81752.1"/>
    <property type="molecule type" value="Genomic_DNA"/>
</dbReference>
<reference evidence="2 3" key="1">
    <citation type="journal article" date="2019" name="Nat. Ecol. Evol.">
        <title>Megaphylogeny resolves global patterns of mushroom evolution.</title>
        <authorList>
            <person name="Varga T."/>
            <person name="Krizsan K."/>
            <person name="Foldi C."/>
            <person name="Dima B."/>
            <person name="Sanchez-Garcia M."/>
            <person name="Sanchez-Ramirez S."/>
            <person name="Szollosi G.J."/>
            <person name="Szarkandi J.G."/>
            <person name="Papp V."/>
            <person name="Albert L."/>
            <person name="Andreopoulos W."/>
            <person name="Angelini C."/>
            <person name="Antonin V."/>
            <person name="Barry K.W."/>
            <person name="Bougher N.L."/>
            <person name="Buchanan P."/>
            <person name="Buyck B."/>
            <person name="Bense V."/>
            <person name="Catcheside P."/>
            <person name="Chovatia M."/>
            <person name="Cooper J."/>
            <person name="Damon W."/>
            <person name="Desjardin D."/>
            <person name="Finy P."/>
            <person name="Geml J."/>
            <person name="Haridas S."/>
            <person name="Hughes K."/>
            <person name="Justo A."/>
            <person name="Karasinski D."/>
            <person name="Kautmanova I."/>
            <person name="Kiss B."/>
            <person name="Kocsube S."/>
            <person name="Kotiranta H."/>
            <person name="LaButti K.M."/>
            <person name="Lechner B.E."/>
            <person name="Liimatainen K."/>
            <person name="Lipzen A."/>
            <person name="Lukacs Z."/>
            <person name="Mihaltcheva S."/>
            <person name="Morgado L.N."/>
            <person name="Niskanen T."/>
            <person name="Noordeloos M.E."/>
            <person name="Ohm R.A."/>
            <person name="Ortiz-Santana B."/>
            <person name="Ovrebo C."/>
            <person name="Racz N."/>
            <person name="Riley R."/>
            <person name="Savchenko A."/>
            <person name="Shiryaev A."/>
            <person name="Soop K."/>
            <person name="Spirin V."/>
            <person name="Szebenyi C."/>
            <person name="Tomsovsky M."/>
            <person name="Tulloss R.E."/>
            <person name="Uehling J."/>
            <person name="Grigoriev I.V."/>
            <person name="Vagvolgyi C."/>
            <person name="Papp T."/>
            <person name="Martin F.M."/>
            <person name="Miettinen O."/>
            <person name="Hibbett D.S."/>
            <person name="Nagy L.G."/>
        </authorList>
    </citation>
    <scope>NUCLEOTIDE SEQUENCE [LARGE SCALE GENOMIC DNA]</scope>
    <source>
        <strain evidence="2 3">HHB13444</strain>
    </source>
</reference>
<dbReference type="CDD" id="cd09917">
    <property type="entry name" value="F-box_SF"/>
    <property type="match status" value="1"/>
</dbReference>
<protein>
    <recommendedName>
        <fullName evidence="1">F-box domain-containing protein</fullName>
    </recommendedName>
</protein>
<dbReference type="AlphaFoldDB" id="A0A5C3NXE6"/>
<feature type="domain" description="F-box" evidence="1">
    <location>
        <begin position="13"/>
        <end position="59"/>
    </location>
</feature>
<dbReference type="InterPro" id="IPR001810">
    <property type="entry name" value="F-box_dom"/>
</dbReference>
<name>A0A5C3NXE6_9APHY</name>
<dbReference type="Pfam" id="PF12937">
    <property type="entry name" value="F-box-like"/>
    <property type="match status" value="1"/>
</dbReference>
<evidence type="ECO:0000313" key="3">
    <source>
        <dbReference type="Proteomes" id="UP000308197"/>
    </source>
</evidence>
<sequence length="476" mass="54197">MPESSSSLTHSPAHLPREILLMLLENLDGDKEALRSCSLVCRAWLSISRSQLFRTIYFRPPHTGWTDCFVRFLSFFLTSQRFGSHIGRHVEDLTFHGGCRRVPYLLDKYSGLDDSGSRDRSDDGYVSCQIHVLVRLGSVFPRLKRLALVDLSIESRTQGLGDAHDGGVDHPIAVLPEDRSPLGELHIHQIHSHMDNYSDIFQVICSFPEIGKLSLGFTWQPERLRILRSSEAASRFVDETANRCPVIRNLELGNTDQFLVSICHALMRRSGGFEGSLHSLRCRRGWMGIETFRPLLADARVHLRELNLDLFEDDYRDWGTDMNSWNSIGVAQCTALESLTLPIKRAPLAADSIAEYALRIASVVKLYTGWLLEDDSLPALRSVTFEVFLHLRQPAIDWFQRAGEDHQKAWHEMAQVLVRRSLERVSIVIFSCEPDTPEETKMALRNCFTVLMAPLQSKGILDFRFAQEPDPPYELH</sequence>
<gene>
    <name evidence="2" type="ORF">K466DRAFT_666918</name>
</gene>
<dbReference type="Gene3D" id="1.20.1280.50">
    <property type="match status" value="1"/>
</dbReference>
<accession>A0A5C3NXE6</accession>
<dbReference type="InterPro" id="IPR036047">
    <property type="entry name" value="F-box-like_dom_sf"/>
</dbReference>
<dbReference type="InParanoid" id="A0A5C3NXE6"/>
<dbReference type="Proteomes" id="UP000308197">
    <property type="component" value="Unassembled WGS sequence"/>
</dbReference>
<evidence type="ECO:0000259" key="1">
    <source>
        <dbReference type="Pfam" id="PF12937"/>
    </source>
</evidence>
<keyword evidence="3" id="KW-1185">Reference proteome</keyword>